<dbReference type="Proteomes" id="UP001165121">
    <property type="component" value="Unassembled WGS sequence"/>
</dbReference>
<keyword evidence="3" id="KW-1185">Reference proteome</keyword>
<protein>
    <submittedName>
        <fullName evidence="2">Unnamed protein product</fullName>
    </submittedName>
</protein>
<feature type="compositionally biased region" description="Low complexity" evidence="1">
    <location>
        <begin position="268"/>
        <end position="285"/>
    </location>
</feature>
<evidence type="ECO:0000313" key="3">
    <source>
        <dbReference type="Proteomes" id="UP001165121"/>
    </source>
</evidence>
<dbReference type="AlphaFoldDB" id="A0A9W6XZA7"/>
<gene>
    <name evidence="2" type="ORF">Pfra01_001928800</name>
</gene>
<feature type="compositionally biased region" description="Low complexity" evidence="1">
    <location>
        <begin position="196"/>
        <end position="215"/>
    </location>
</feature>
<sequence length="297" mass="30520">MASPTTQLRATRNPTDPAADKATAAELVIRAVVIAELDAGMDITVELAVDEAAKDVLDNGVGVRVELRTGAEATTGPADEGALVTTPDVGKGARSKTDVDTSSPAELADPMPTQFEQELVLTSTAELDAVAAELEVAILIDESWGAEQDTTAESTVGAAETTVVTVVLEVAVTGLEVAATTLDVPVVDTAPVGEVTDTPTSTEASSSTSSIGSPRSKSKEASSPAALVGRATLAAELGVTELEARRRCRRRRDEAAESRNNSPSDTAPKSSPASNSITSSCPSSPGRGIEYGWSRGW</sequence>
<accession>A0A9W6XZA7</accession>
<evidence type="ECO:0000256" key="1">
    <source>
        <dbReference type="SAM" id="MobiDB-lite"/>
    </source>
</evidence>
<reference evidence="2" key="1">
    <citation type="submission" date="2023-04" db="EMBL/GenBank/DDBJ databases">
        <title>Phytophthora fragariaefolia NBRC 109709.</title>
        <authorList>
            <person name="Ichikawa N."/>
            <person name="Sato H."/>
            <person name="Tonouchi N."/>
        </authorList>
    </citation>
    <scope>NUCLEOTIDE SEQUENCE</scope>
    <source>
        <strain evidence="2">NBRC 109709</strain>
    </source>
</reference>
<dbReference type="EMBL" id="BSXT01002494">
    <property type="protein sequence ID" value="GMF49137.1"/>
    <property type="molecule type" value="Genomic_DNA"/>
</dbReference>
<feature type="region of interest" description="Disordered" evidence="1">
    <location>
        <begin position="72"/>
        <end position="104"/>
    </location>
</feature>
<comment type="caution">
    <text evidence="2">The sequence shown here is derived from an EMBL/GenBank/DDBJ whole genome shotgun (WGS) entry which is preliminary data.</text>
</comment>
<organism evidence="2 3">
    <name type="scientific">Phytophthora fragariaefolia</name>
    <dbReference type="NCBI Taxonomy" id="1490495"/>
    <lineage>
        <taxon>Eukaryota</taxon>
        <taxon>Sar</taxon>
        <taxon>Stramenopiles</taxon>
        <taxon>Oomycota</taxon>
        <taxon>Peronosporomycetes</taxon>
        <taxon>Peronosporales</taxon>
        <taxon>Peronosporaceae</taxon>
        <taxon>Phytophthora</taxon>
    </lineage>
</organism>
<evidence type="ECO:0000313" key="2">
    <source>
        <dbReference type="EMBL" id="GMF49137.1"/>
    </source>
</evidence>
<name>A0A9W6XZA7_9STRA</name>
<proteinExistence type="predicted"/>
<feature type="region of interest" description="Disordered" evidence="1">
    <location>
        <begin position="244"/>
        <end position="297"/>
    </location>
</feature>
<feature type="region of interest" description="Disordered" evidence="1">
    <location>
        <begin position="191"/>
        <end position="226"/>
    </location>
</feature>